<evidence type="ECO:0000256" key="5">
    <source>
        <dbReference type="ARBA" id="ARBA00022989"/>
    </source>
</evidence>
<evidence type="ECO:0000256" key="7">
    <source>
        <dbReference type="RuleBase" id="RU363032"/>
    </source>
</evidence>
<feature type="transmembrane region" description="Helical" evidence="7">
    <location>
        <begin position="125"/>
        <end position="148"/>
    </location>
</feature>
<dbReference type="PANTHER" id="PTHR30151">
    <property type="entry name" value="ALKANE SULFONATE ABC TRANSPORTER-RELATED, MEMBRANE SUBUNIT"/>
    <property type="match status" value="1"/>
</dbReference>
<evidence type="ECO:0000313" key="11">
    <source>
        <dbReference type="Proteomes" id="UP000621266"/>
    </source>
</evidence>
<evidence type="ECO:0000256" key="8">
    <source>
        <dbReference type="SAM" id="MobiDB-lite"/>
    </source>
</evidence>
<dbReference type="SUPFAM" id="SSF161098">
    <property type="entry name" value="MetI-like"/>
    <property type="match status" value="1"/>
</dbReference>
<comment type="similarity">
    <text evidence="7">Belongs to the binding-protein-dependent transport system permease family.</text>
</comment>
<evidence type="ECO:0000256" key="2">
    <source>
        <dbReference type="ARBA" id="ARBA00022448"/>
    </source>
</evidence>
<dbReference type="InterPro" id="IPR035906">
    <property type="entry name" value="MetI-like_sf"/>
</dbReference>
<sequence>MPATDTGPRRGGDPRGTESGAALSDGPPSGGAAGPTASASASASGDCTDFASGLDALEAPQARSARHRLADKALGPVLAVVVVLGLWQLAHTLSWSAALPAPAEVGGDLAAAWSDGTLLPSLLHSIQRCLLGFLLAVAIGAPLGLFVARYGPARSVFGPILSAVQSLPAAALVPVAVIALGESEGAVYTVVLLGAVPSVAMGLVAATDQVSPLLLRAGRTLGATGWRGAVHVLIPAAMPGFVIALKQGWTFGWRALMTAELITATPLPGVGRILNEGKESADMSLVLAAVLLILAIGVLVEAAIFAPVERRVLRSRGLQGGPA</sequence>
<accession>A0ABQ7FLY6</accession>
<feature type="transmembrane region" description="Helical" evidence="7">
    <location>
        <begin position="160"/>
        <end position="180"/>
    </location>
</feature>
<keyword evidence="4 7" id="KW-0812">Transmembrane</keyword>
<dbReference type="RefSeq" id="WP_156205834.1">
    <property type="nucleotide sequence ID" value="NZ_WHPN01000255.1"/>
</dbReference>
<keyword evidence="3" id="KW-1003">Cell membrane</keyword>
<feature type="compositionally biased region" description="Low complexity" evidence="8">
    <location>
        <begin position="17"/>
        <end position="27"/>
    </location>
</feature>
<feature type="compositionally biased region" description="Basic and acidic residues" evidence="8">
    <location>
        <begin position="7"/>
        <end position="16"/>
    </location>
</feature>
<feature type="transmembrane region" description="Helical" evidence="7">
    <location>
        <begin position="228"/>
        <end position="249"/>
    </location>
</feature>
<evidence type="ECO:0000256" key="4">
    <source>
        <dbReference type="ARBA" id="ARBA00022692"/>
    </source>
</evidence>
<dbReference type="Proteomes" id="UP000621266">
    <property type="component" value="Unassembled WGS sequence"/>
</dbReference>
<dbReference type="CDD" id="cd06261">
    <property type="entry name" value="TM_PBP2"/>
    <property type="match status" value="1"/>
</dbReference>
<feature type="region of interest" description="Disordered" evidence="8">
    <location>
        <begin position="1"/>
        <end position="40"/>
    </location>
</feature>
<dbReference type="EMBL" id="WHPN01000255">
    <property type="protein sequence ID" value="KAF4408973.1"/>
    <property type="molecule type" value="Genomic_DNA"/>
</dbReference>
<organism evidence="10 11">
    <name type="scientific">Streptomyces lycii</name>
    <dbReference type="NCBI Taxonomy" id="2654337"/>
    <lineage>
        <taxon>Bacteria</taxon>
        <taxon>Bacillati</taxon>
        <taxon>Actinomycetota</taxon>
        <taxon>Actinomycetes</taxon>
        <taxon>Kitasatosporales</taxon>
        <taxon>Streptomycetaceae</taxon>
        <taxon>Streptomyces</taxon>
    </lineage>
</organism>
<evidence type="ECO:0000256" key="1">
    <source>
        <dbReference type="ARBA" id="ARBA00004651"/>
    </source>
</evidence>
<evidence type="ECO:0000313" key="10">
    <source>
        <dbReference type="EMBL" id="KAF4408973.1"/>
    </source>
</evidence>
<dbReference type="Pfam" id="PF00528">
    <property type="entry name" value="BPD_transp_1"/>
    <property type="match status" value="1"/>
</dbReference>
<name>A0ABQ7FLY6_9ACTN</name>
<dbReference type="PROSITE" id="PS50928">
    <property type="entry name" value="ABC_TM1"/>
    <property type="match status" value="1"/>
</dbReference>
<feature type="transmembrane region" description="Helical" evidence="7">
    <location>
        <begin position="73"/>
        <end position="90"/>
    </location>
</feature>
<evidence type="ECO:0000256" key="3">
    <source>
        <dbReference type="ARBA" id="ARBA00022475"/>
    </source>
</evidence>
<evidence type="ECO:0000259" key="9">
    <source>
        <dbReference type="PROSITE" id="PS50928"/>
    </source>
</evidence>
<dbReference type="Gene3D" id="1.10.3720.10">
    <property type="entry name" value="MetI-like"/>
    <property type="match status" value="1"/>
</dbReference>
<reference evidence="10 11" key="1">
    <citation type="submission" date="2019-10" db="EMBL/GenBank/DDBJ databases">
        <title>Streptomyces tenebrisbrunneis sp.nov., an endogenous actinomycete isolated from of Lycium ruthenicum.</title>
        <authorList>
            <person name="Ma L."/>
        </authorList>
    </citation>
    <scope>NUCLEOTIDE SEQUENCE [LARGE SCALE GENOMIC DNA]</scope>
    <source>
        <strain evidence="10 11">TRM 66187</strain>
    </source>
</reference>
<keyword evidence="2 7" id="KW-0813">Transport</keyword>
<comment type="caution">
    <text evidence="10">The sequence shown here is derived from an EMBL/GenBank/DDBJ whole genome shotgun (WGS) entry which is preliminary data.</text>
</comment>
<protein>
    <submittedName>
        <fullName evidence="10">ABC transporter permease subunit</fullName>
    </submittedName>
</protein>
<gene>
    <name evidence="10" type="ORF">GCU69_11435</name>
</gene>
<feature type="transmembrane region" description="Helical" evidence="7">
    <location>
        <begin position="285"/>
        <end position="306"/>
    </location>
</feature>
<keyword evidence="11" id="KW-1185">Reference proteome</keyword>
<comment type="subcellular location">
    <subcellularLocation>
        <location evidence="1 7">Cell membrane</location>
        <topology evidence="1 7">Multi-pass membrane protein</topology>
    </subcellularLocation>
</comment>
<keyword evidence="6 7" id="KW-0472">Membrane</keyword>
<feature type="domain" description="ABC transmembrane type-1" evidence="9">
    <location>
        <begin position="122"/>
        <end position="304"/>
    </location>
</feature>
<evidence type="ECO:0000256" key="6">
    <source>
        <dbReference type="ARBA" id="ARBA00023136"/>
    </source>
</evidence>
<keyword evidence="5 7" id="KW-1133">Transmembrane helix</keyword>
<proteinExistence type="inferred from homology"/>
<feature type="transmembrane region" description="Helical" evidence="7">
    <location>
        <begin position="186"/>
        <end position="207"/>
    </location>
</feature>
<dbReference type="PANTHER" id="PTHR30151:SF40">
    <property type="entry name" value="TRANSPORT SYSTEM INTEGRAL MEMBRANE PROTEIN"/>
    <property type="match status" value="1"/>
</dbReference>
<dbReference type="InterPro" id="IPR000515">
    <property type="entry name" value="MetI-like"/>
</dbReference>